<dbReference type="EMBL" id="FMUT01000006">
    <property type="protein sequence ID" value="SCY77662.1"/>
    <property type="molecule type" value="Genomic_DNA"/>
</dbReference>
<reference evidence="2 3" key="1">
    <citation type="submission" date="2016-10" db="EMBL/GenBank/DDBJ databases">
        <authorList>
            <person name="Varghese N."/>
            <person name="Submissions S."/>
        </authorList>
    </citation>
    <scope>NUCLEOTIDE SEQUENCE [LARGE SCALE GENOMIC DNA]</scope>
    <source>
        <strain evidence="2 3">CGMCC 1.6853</strain>
    </source>
</reference>
<accession>A0A1G5INL6</accession>
<dbReference type="Proteomes" id="UP000183031">
    <property type="component" value="Unassembled WGS sequence"/>
</dbReference>
<dbReference type="Pfam" id="PF17399">
    <property type="entry name" value="DUF5405"/>
    <property type="match status" value="1"/>
</dbReference>
<name>A0A1G5INL6_9GAMM</name>
<evidence type="ECO:0000313" key="3">
    <source>
        <dbReference type="Proteomes" id="UP000183031"/>
    </source>
</evidence>
<sequence length="93" mass="10070">MEIKIGSEFVITSDNLKFILNTVKVGKTGKSEGQERYEAIGYYPTINQLVNGLIHHSVRNSSVNSIASLGAEIGRIGNLCQEAFAVCEAAKVQ</sequence>
<feature type="domain" description="DUF5405" evidence="1">
    <location>
        <begin position="3"/>
        <end position="86"/>
    </location>
</feature>
<evidence type="ECO:0000313" key="2">
    <source>
        <dbReference type="EMBL" id="SCY77662.1"/>
    </source>
</evidence>
<dbReference type="RefSeq" id="WP_033632038.1">
    <property type="nucleotide sequence ID" value="NZ_CBCSIN010000004.1"/>
</dbReference>
<dbReference type="InterPro" id="IPR035404">
    <property type="entry name" value="DUF5405"/>
</dbReference>
<organism evidence="2 3">
    <name type="scientific">Serratia nematodiphila</name>
    <dbReference type="NCBI Taxonomy" id="458197"/>
    <lineage>
        <taxon>Bacteria</taxon>
        <taxon>Pseudomonadati</taxon>
        <taxon>Pseudomonadota</taxon>
        <taxon>Gammaproteobacteria</taxon>
        <taxon>Enterobacterales</taxon>
        <taxon>Yersiniaceae</taxon>
        <taxon>Serratia</taxon>
    </lineage>
</organism>
<proteinExistence type="predicted"/>
<comment type="caution">
    <text evidence="2">The sequence shown here is derived from an EMBL/GenBank/DDBJ whole genome shotgun (WGS) entry which is preliminary data.</text>
</comment>
<evidence type="ECO:0000259" key="1">
    <source>
        <dbReference type="Pfam" id="PF17399"/>
    </source>
</evidence>
<keyword evidence="3" id="KW-1185">Reference proteome</keyword>
<gene>
    <name evidence="2" type="ORF">SAMN02927935_02360</name>
</gene>
<protein>
    <recommendedName>
        <fullName evidence="1">DUF5405 domain-containing protein</fullName>
    </recommendedName>
</protein>